<evidence type="ECO:0000256" key="1">
    <source>
        <dbReference type="SAM" id="MobiDB-lite"/>
    </source>
</evidence>
<reference evidence="2 3" key="1">
    <citation type="submission" date="2019-04" db="EMBL/GenBank/DDBJ databases">
        <title>An improved genome assembly and genetic linkage map for asparagus bean, Vigna unguiculata ssp. sesquipedialis.</title>
        <authorList>
            <person name="Xia Q."/>
            <person name="Zhang R."/>
            <person name="Dong Y."/>
        </authorList>
    </citation>
    <scope>NUCLEOTIDE SEQUENCE [LARGE SCALE GENOMIC DNA]</scope>
    <source>
        <tissue evidence="2">Leaf</tissue>
    </source>
</reference>
<evidence type="ECO:0000313" key="3">
    <source>
        <dbReference type="Proteomes" id="UP000501690"/>
    </source>
</evidence>
<name>A0A4D6MGM6_VIGUN</name>
<organism evidence="2 3">
    <name type="scientific">Vigna unguiculata</name>
    <name type="common">Cowpea</name>
    <dbReference type="NCBI Taxonomy" id="3917"/>
    <lineage>
        <taxon>Eukaryota</taxon>
        <taxon>Viridiplantae</taxon>
        <taxon>Streptophyta</taxon>
        <taxon>Embryophyta</taxon>
        <taxon>Tracheophyta</taxon>
        <taxon>Spermatophyta</taxon>
        <taxon>Magnoliopsida</taxon>
        <taxon>eudicotyledons</taxon>
        <taxon>Gunneridae</taxon>
        <taxon>Pentapetalae</taxon>
        <taxon>rosids</taxon>
        <taxon>fabids</taxon>
        <taxon>Fabales</taxon>
        <taxon>Fabaceae</taxon>
        <taxon>Papilionoideae</taxon>
        <taxon>50 kb inversion clade</taxon>
        <taxon>NPAAA clade</taxon>
        <taxon>indigoferoid/millettioid clade</taxon>
        <taxon>Phaseoleae</taxon>
        <taxon>Vigna</taxon>
    </lineage>
</organism>
<evidence type="ECO:0000313" key="2">
    <source>
        <dbReference type="EMBL" id="QCE00583.1"/>
    </source>
</evidence>
<keyword evidence="3" id="KW-1185">Reference proteome</keyword>
<dbReference type="AlphaFoldDB" id="A0A4D6MGM6"/>
<feature type="compositionally biased region" description="Basic residues" evidence="1">
    <location>
        <begin position="227"/>
        <end position="238"/>
    </location>
</feature>
<proteinExistence type="predicted"/>
<gene>
    <name evidence="2" type="ORF">DEO72_LG7g1873</name>
</gene>
<dbReference type="Proteomes" id="UP000501690">
    <property type="component" value="Linkage Group LG7"/>
</dbReference>
<dbReference type="EMBL" id="CP039351">
    <property type="protein sequence ID" value="QCE00583.1"/>
    <property type="molecule type" value="Genomic_DNA"/>
</dbReference>
<sequence length="238" mass="26523">MAHGCCDDSSRFRFVHGCEKMHRSSSADLWWSVNGGFELTVMRNLDVVEILCCFRRGGDGALLMEVLRLLWREWRALMVVAAWRCRSAVLQGVEVVGSRRTLRFGSHWSGKVDGVEVDDGGRAAVADMASVRKEPKHITARWHFCNSRQLLCLGSRKTRSQKGRLLRDGGGLLEHGVAAAMSGARGSRVPKIDSDNTGGDILEEVRGEVEFENVSFVSPDRGSRSSPLRRRNHSRRSS</sequence>
<protein>
    <submittedName>
        <fullName evidence="2">Uncharacterized protein</fullName>
    </submittedName>
</protein>
<accession>A0A4D6MGM6</accession>
<feature type="region of interest" description="Disordered" evidence="1">
    <location>
        <begin position="217"/>
        <end position="238"/>
    </location>
</feature>